<name>A0A8S5V520_9CAUD</name>
<dbReference type="EMBL" id="BK016197">
    <property type="protein sequence ID" value="DAG01715.1"/>
    <property type="molecule type" value="Genomic_DNA"/>
</dbReference>
<reference evidence="1" key="1">
    <citation type="journal article" date="2021" name="Proc. Natl. Acad. Sci. U.S.A.">
        <title>A Catalog of Tens of Thousands of Viruses from Human Metagenomes Reveals Hidden Associations with Chronic Diseases.</title>
        <authorList>
            <person name="Tisza M.J."/>
            <person name="Buck C.B."/>
        </authorList>
    </citation>
    <scope>NUCLEOTIDE SEQUENCE</scope>
    <source>
        <strain evidence="1">CtSMg55</strain>
    </source>
</reference>
<sequence>MDKTYVGLSLSGLTPGLESKPVTGVRLLDTNGDITGEDGNETGFVVEAQHPDGSNAMAAAILSKLSGMVYKPYDGTGAMLDPAAELGDGLSVGGIYTVLASTDTNLDTLCASGISAGGGDEIDEEYPYKSPLERQVERNYATTRALIKKSNEQILLQVDNKMQGLSSSIDVQLNSITSRVSGLSGDVNSLSGNVSILAQSVSTISQKVDNITLSVSNSESSSSISLNVGGVAVSSQTIQFTGDVVFAADLQDGKTVISGDNIQTGSINSIDLYACRLFAAEGNNDYYTQMELDGLTIVTDGLFKCGLYGTDNSAELILGNAKAGIVRKTYQRNVGHTLWIGNDAETTGILINFTDGTVEIVQ</sequence>
<protein>
    <submittedName>
        <fullName evidence="1">Uncharacterized protein</fullName>
    </submittedName>
</protein>
<evidence type="ECO:0000313" key="1">
    <source>
        <dbReference type="EMBL" id="DAG01715.1"/>
    </source>
</evidence>
<accession>A0A8S5V520</accession>
<organism evidence="1">
    <name type="scientific">Siphoviridae sp. ctSMg55</name>
    <dbReference type="NCBI Taxonomy" id="2825509"/>
    <lineage>
        <taxon>Viruses</taxon>
        <taxon>Duplodnaviria</taxon>
        <taxon>Heunggongvirae</taxon>
        <taxon>Uroviricota</taxon>
        <taxon>Caudoviricetes</taxon>
    </lineage>
</organism>
<proteinExistence type="predicted"/>